<feature type="region of interest" description="Disordered" evidence="1">
    <location>
        <begin position="43"/>
        <end position="82"/>
    </location>
</feature>
<evidence type="ECO:0000313" key="3">
    <source>
        <dbReference type="Proteomes" id="UP000886595"/>
    </source>
</evidence>
<sequence length="82" mass="9457">MKVCHRGPATISDQYRIFRIASIQHRGLCRRWLLFKSIASRCHQEDPTVRQEQQGESPRSRSEVFSGSGAARQTLRKISVMK</sequence>
<evidence type="ECO:0000256" key="1">
    <source>
        <dbReference type="SAM" id="MobiDB-lite"/>
    </source>
</evidence>
<dbReference type="Proteomes" id="UP000886595">
    <property type="component" value="Unassembled WGS sequence"/>
</dbReference>
<protein>
    <submittedName>
        <fullName evidence="2">Uncharacterized protein</fullName>
    </submittedName>
</protein>
<reference evidence="2 3" key="1">
    <citation type="submission" date="2020-02" db="EMBL/GenBank/DDBJ databases">
        <authorList>
            <person name="Ma Q."/>
            <person name="Huang Y."/>
            <person name="Song X."/>
            <person name="Pei D."/>
        </authorList>
    </citation>
    <scope>NUCLEOTIDE SEQUENCE [LARGE SCALE GENOMIC DNA]</scope>
    <source>
        <strain evidence="2">Sxm20200214</strain>
        <tissue evidence="2">Leaf</tissue>
    </source>
</reference>
<gene>
    <name evidence="2" type="ORF">Bca52824_033221</name>
</gene>
<evidence type="ECO:0000313" key="2">
    <source>
        <dbReference type="EMBL" id="KAG2304570.1"/>
    </source>
</evidence>
<name>A0A8X7SFL6_BRACI</name>
<comment type="caution">
    <text evidence="2">The sequence shown here is derived from an EMBL/GenBank/DDBJ whole genome shotgun (WGS) entry which is preliminary data.</text>
</comment>
<dbReference type="AlphaFoldDB" id="A0A8X7SFL6"/>
<dbReference type="EMBL" id="JAAMPC010000007">
    <property type="protein sequence ID" value="KAG2304570.1"/>
    <property type="molecule type" value="Genomic_DNA"/>
</dbReference>
<proteinExistence type="predicted"/>
<organism evidence="2 3">
    <name type="scientific">Brassica carinata</name>
    <name type="common">Ethiopian mustard</name>
    <name type="synonym">Abyssinian cabbage</name>
    <dbReference type="NCBI Taxonomy" id="52824"/>
    <lineage>
        <taxon>Eukaryota</taxon>
        <taxon>Viridiplantae</taxon>
        <taxon>Streptophyta</taxon>
        <taxon>Embryophyta</taxon>
        <taxon>Tracheophyta</taxon>
        <taxon>Spermatophyta</taxon>
        <taxon>Magnoliopsida</taxon>
        <taxon>eudicotyledons</taxon>
        <taxon>Gunneridae</taxon>
        <taxon>Pentapetalae</taxon>
        <taxon>rosids</taxon>
        <taxon>malvids</taxon>
        <taxon>Brassicales</taxon>
        <taxon>Brassicaceae</taxon>
        <taxon>Brassiceae</taxon>
        <taxon>Brassica</taxon>
    </lineage>
</organism>
<accession>A0A8X7SFL6</accession>
<keyword evidence="3" id="KW-1185">Reference proteome</keyword>